<dbReference type="Proteomes" id="UP000663508">
    <property type="component" value="Chromosome"/>
</dbReference>
<reference evidence="1" key="1">
    <citation type="submission" date="2020-11" db="EMBL/GenBank/DDBJ databases">
        <title>Complete genome sequence of a novel pathogenic Methylobacterium strain isolated from rice in Vietnam.</title>
        <authorList>
            <person name="Lai K."/>
            <person name="Okazaki S."/>
            <person name="Higashi K."/>
            <person name="Mori H."/>
            <person name="Toyoda A."/>
            <person name="Kurokawa K."/>
        </authorList>
    </citation>
    <scope>NUCLEOTIDE SEQUENCE</scope>
    <source>
        <strain evidence="1">VL1</strain>
    </source>
</reference>
<gene>
    <name evidence="1" type="ORF">mvi_57980</name>
</gene>
<sequence>MTTPPRQNRFLALALPIGLLAGTLAIGFWTLDHIRVTRARALAAQMWMQP</sequence>
<organism evidence="1 2">
    <name type="scientific">Methylobacterium indicum</name>
    <dbReference type="NCBI Taxonomy" id="1775910"/>
    <lineage>
        <taxon>Bacteria</taxon>
        <taxon>Pseudomonadati</taxon>
        <taxon>Pseudomonadota</taxon>
        <taxon>Alphaproteobacteria</taxon>
        <taxon>Hyphomicrobiales</taxon>
        <taxon>Methylobacteriaceae</taxon>
        <taxon>Methylobacterium</taxon>
    </lineage>
</organism>
<dbReference type="EMBL" id="AP024145">
    <property type="protein sequence ID" value="BCM87337.1"/>
    <property type="molecule type" value="Genomic_DNA"/>
</dbReference>
<name>A0A8H8WZZ9_9HYPH</name>
<proteinExistence type="predicted"/>
<evidence type="ECO:0000313" key="2">
    <source>
        <dbReference type="Proteomes" id="UP000663508"/>
    </source>
</evidence>
<dbReference type="AlphaFoldDB" id="A0A8H8WZZ9"/>
<dbReference type="RefSeq" id="WP_158004049.1">
    <property type="nucleotide sequence ID" value="NZ_AP024145.1"/>
</dbReference>
<dbReference type="KEGG" id="mind:mvi_57980"/>
<evidence type="ECO:0000313" key="1">
    <source>
        <dbReference type="EMBL" id="BCM87337.1"/>
    </source>
</evidence>
<protein>
    <submittedName>
        <fullName evidence="1">Uncharacterized protein</fullName>
    </submittedName>
</protein>
<accession>A0A8H8WZZ9</accession>